<reference evidence="3 4" key="1">
    <citation type="submission" date="2018-02" db="EMBL/GenBank/DDBJ databases">
        <title>Bacteriophage NCPPB3778 and a type I-E CRISPR drive the evolution of the US Biological Select Agent, Rathayibacter toxicus.</title>
        <authorList>
            <person name="Davis E.W.II."/>
            <person name="Tabima J.F."/>
            <person name="Weisberg A.J."/>
            <person name="Lopes L.D."/>
            <person name="Wiseman M.S."/>
            <person name="Wiseman M.S."/>
            <person name="Pupko T."/>
            <person name="Belcher M.S."/>
            <person name="Sechler A.J."/>
            <person name="Tancos M.A."/>
            <person name="Schroeder B.K."/>
            <person name="Murray T.D."/>
            <person name="Luster D.G."/>
            <person name="Schneider W.L."/>
            <person name="Rogers E."/>
            <person name="Andreote F.D."/>
            <person name="Grunwald N.J."/>
            <person name="Putnam M.L."/>
            <person name="Chang J.H."/>
        </authorList>
    </citation>
    <scope>NUCLEOTIDE SEQUENCE [LARGE SCALE GENOMIC DNA]</scope>
    <source>
        <strain evidence="2 4">AY1D6</strain>
        <strain evidence="1 3">AY1I9</strain>
    </source>
</reference>
<keyword evidence="4" id="KW-1185">Reference proteome</keyword>
<organism evidence="1 3">
    <name type="scientific">Rathayibacter rathayi</name>
    <name type="common">Corynebacterium rathayi</name>
    <dbReference type="NCBI Taxonomy" id="33887"/>
    <lineage>
        <taxon>Bacteria</taxon>
        <taxon>Bacillati</taxon>
        <taxon>Actinomycetota</taxon>
        <taxon>Actinomycetes</taxon>
        <taxon>Micrococcales</taxon>
        <taxon>Microbacteriaceae</taxon>
        <taxon>Rathayibacter</taxon>
    </lineage>
</organism>
<evidence type="ECO:0008006" key="5">
    <source>
        <dbReference type="Google" id="ProtNLM"/>
    </source>
</evidence>
<evidence type="ECO:0000313" key="3">
    <source>
        <dbReference type="Proteomes" id="UP000237881"/>
    </source>
</evidence>
<dbReference type="RefSeq" id="WP_104256771.1">
    <property type="nucleotide sequence ID" value="NZ_PSUD01000002.1"/>
</dbReference>
<evidence type="ECO:0000313" key="4">
    <source>
        <dbReference type="Proteomes" id="UP000239698"/>
    </source>
</evidence>
<comment type="caution">
    <text evidence="1">The sequence shown here is derived from an EMBL/GenBank/DDBJ whole genome shotgun (WGS) entry which is preliminary data.</text>
</comment>
<proteinExistence type="predicted"/>
<dbReference type="Proteomes" id="UP000237881">
    <property type="component" value="Unassembled WGS sequence"/>
</dbReference>
<evidence type="ECO:0000313" key="1">
    <source>
        <dbReference type="EMBL" id="PPF14459.1"/>
    </source>
</evidence>
<name>A0ABD6W9E3_RATRA</name>
<protein>
    <recommendedName>
        <fullName evidence="5">RCK C-terminal domain-containing protein</fullName>
    </recommendedName>
</protein>
<evidence type="ECO:0000313" key="2">
    <source>
        <dbReference type="EMBL" id="PPH79215.1"/>
    </source>
</evidence>
<dbReference type="AlphaFoldDB" id="A0ABD6W9E3"/>
<accession>A0ABD6W9E3</accession>
<gene>
    <name evidence="1" type="ORF">C5C04_06770</name>
    <name evidence="2" type="ORF">C5C40_02440</name>
</gene>
<dbReference type="Proteomes" id="UP000239698">
    <property type="component" value="Unassembled WGS sequence"/>
</dbReference>
<dbReference type="EMBL" id="PSVT01000003">
    <property type="protein sequence ID" value="PPH79215.1"/>
    <property type="molecule type" value="Genomic_DNA"/>
</dbReference>
<sequence length="103" mass="11098">MTSCQAAAIRHLETTRTTYWLEADETRARIIARDDGSGARILIEPNEDAGEISIYRADPAGFSTGEHVIVRGCPAAVGDVIDTLLKHSVVPNVEPHAMLSEVA</sequence>
<dbReference type="EMBL" id="PSUL01000011">
    <property type="protein sequence ID" value="PPF14459.1"/>
    <property type="molecule type" value="Genomic_DNA"/>
</dbReference>